<sequence length="525" mass="60235">MARNFVFVVVLTVIVTHIGKSVSVPHESRVRESLDNWKDKLSQVLDTESQELQILHNLIEQGESGRDKKDGEIDSSHKVVTKSSSNPETKNTTPNSVAYLREEGIISKLEENSQRMDSMVVFLSDLKSVLSQAISAQDMQMRFETEVVELRQEIDFLRKEVQHLKHAQVLEATNKDQHFLEHKVTNDETTIQWLKDSNKELQSQMNEMSKTCNATSLLHIRQALDQQSQRQENDVLVIQRQIEGIKLQQVKLGENVVEANENIGDLRSWQTNMGQKLVNGQLQPPGDNLANIVDAEEHFLTEALKDAANFSPKQGRHSKRLKAQLREIHKTTKLLAKDHYHMNKRLELLENVQQKAPRTKSETTESETENMEKRLLGLEDTMRHYTLSLQNVGDKVNVVNGLQESTNQLFSAMEDLEIRYDDKFLDMHTTLVKVETSVNGISNSNEDLKEQQTYQVGIIQNVKKELMQTKDHLQKNNFRLARLQAQLLKWSSQKCSMEDSESVQNIRISSLESFLLNTPKVPHNT</sequence>
<feature type="compositionally biased region" description="Basic and acidic residues" evidence="2">
    <location>
        <begin position="63"/>
        <end position="77"/>
    </location>
</feature>
<protein>
    <submittedName>
        <fullName evidence="4">Uncharacterized protein</fullName>
    </submittedName>
</protein>
<keyword evidence="5" id="KW-1185">Reference proteome</keyword>
<gene>
    <name evidence="4" type="ORF">Fcan01_08070</name>
</gene>
<dbReference type="OMA" id="LETRHYR"/>
<feature type="coiled-coil region" evidence="1">
    <location>
        <begin position="140"/>
        <end position="167"/>
    </location>
</feature>
<feature type="chain" id="PRO_5013098867" evidence="3">
    <location>
        <begin position="24"/>
        <end position="525"/>
    </location>
</feature>
<feature type="signal peptide" evidence="3">
    <location>
        <begin position="1"/>
        <end position="23"/>
    </location>
</feature>
<proteinExistence type="predicted"/>
<name>A0A226EI27_FOLCA</name>
<feature type="compositionally biased region" description="Polar residues" evidence="2">
    <location>
        <begin position="81"/>
        <end position="94"/>
    </location>
</feature>
<comment type="caution">
    <text evidence="4">The sequence shown here is derived from an EMBL/GenBank/DDBJ whole genome shotgun (WGS) entry which is preliminary data.</text>
</comment>
<keyword evidence="3" id="KW-0732">Signal</keyword>
<dbReference type="OrthoDB" id="10670518at2759"/>
<feature type="region of interest" description="Disordered" evidence="2">
    <location>
        <begin position="61"/>
        <end position="94"/>
    </location>
</feature>
<evidence type="ECO:0000313" key="4">
    <source>
        <dbReference type="EMBL" id="OXA56704.1"/>
    </source>
</evidence>
<organism evidence="4 5">
    <name type="scientific">Folsomia candida</name>
    <name type="common">Springtail</name>
    <dbReference type="NCBI Taxonomy" id="158441"/>
    <lineage>
        <taxon>Eukaryota</taxon>
        <taxon>Metazoa</taxon>
        <taxon>Ecdysozoa</taxon>
        <taxon>Arthropoda</taxon>
        <taxon>Hexapoda</taxon>
        <taxon>Collembola</taxon>
        <taxon>Entomobryomorpha</taxon>
        <taxon>Isotomoidea</taxon>
        <taxon>Isotomidae</taxon>
        <taxon>Proisotominae</taxon>
        <taxon>Folsomia</taxon>
    </lineage>
</organism>
<dbReference type="Proteomes" id="UP000198287">
    <property type="component" value="Unassembled WGS sequence"/>
</dbReference>
<dbReference type="EMBL" id="LNIX01000003">
    <property type="protein sequence ID" value="OXA56704.1"/>
    <property type="molecule type" value="Genomic_DNA"/>
</dbReference>
<reference evidence="4 5" key="1">
    <citation type="submission" date="2015-12" db="EMBL/GenBank/DDBJ databases">
        <title>The genome of Folsomia candida.</title>
        <authorList>
            <person name="Faddeeva A."/>
            <person name="Derks M.F."/>
            <person name="Anvar Y."/>
            <person name="Smit S."/>
            <person name="Van Straalen N."/>
            <person name="Roelofs D."/>
        </authorList>
    </citation>
    <scope>NUCLEOTIDE SEQUENCE [LARGE SCALE GENOMIC DNA]</scope>
    <source>
        <strain evidence="4 5">VU population</strain>
        <tissue evidence="4">Whole body</tissue>
    </source>
</reference>
<evidence type="ECO:0000256" key="3">
    <source>
        <dbReference type="SAM" id="SignalP"/>
    </source>
</evidence>
<accession>A0A226EI27</accession>
<dbReference type="STRING" id="158441.A0A226EI27"/>
<evidence type="ECO:0000256" key="2">
    <source>
        <dbReference type="SAM" id="MobiDB-lite"/>
    </source>
</evidence>
<keyword evidence="1" id="KW-0175">Coiled coil</keyword>
<evidence type="ECO:0000313" key="5">
    <source>
        <dbReference type="Proteomes" id="UP000198287"/>
    </source>
</evidence>
<evidence type="ECO:0000256" key="1">
    <source>
        <dbReference type="SAM" id="Coils"/>
    </source>
</evidence>
<dbReference type="AlphaFoldDB" id="A0A226EI27"/>